<dbReference type="Proteomes" id="UP000586305">
    <property type="component" value="Unassembled WGS sequence"/>
</dbReference>
<feature type="transmembrane region" description="Helical" evidence="1">
    <location>
        <begin position="147"/>
        <end position="166"/>
    </location>
</feature>
<dbReference type="Pfam" id="PF05987">
    <property type="entry name" value="DUF898"/>
    <property type="match status" value="1"/>
</dbReference>
<name>A0A849V9J5_9GAMM</name>
<feature type="transmembrane region" description="Helical" evidence="1">
    <location>
        <begin position="100"/>
        <end position="120"/>
    </location>
</feature>
<evidence type="ECO:0000256" key="1">
    <source>
        <dbReference type="SAM" id="Phobius"/>
    </source>
</evidence>
<keyword evidence="1" id="KW-0472">Membrane</keyword>
<dbReference type="RefSeq" id="WP_171625102.1">
    <property type="nucleotide sequence ID" value="NZ_JABBPG010000002.1"/>
</dbReference>
<keyword evidence="1" id="KW-1133">Transmembrane helix</keyword>
<feature type="transmembrane region" description="Helical" evidence="1">
    <location>
        <begin position="283"/>
        <end position="305"/>
    </location>
</feature>
<feature type="transmembrane region" description="Helical" evidence="1">
    <location>
        <begin position="234"/>
        <end position="254"/>
    </location>
</feature>
<gene>
    <name evidence="2" type="ORF">HG263_05655</name>
</gene>
<sequence length="354" mass="39941">MDLQSVNHIENAAPKAQRHTVQFSGDAASYFSLWAVNILFTILTLGIYSAWATVRNKQYFYGHTSIDGHRFDYLATPIQILKGRILAAMCFTFYIVSSSYFPLIAALFLFIWMFAVPWVINQGLRFNLRMTRYRNVQFSFAGNYKDAFINFIVLPFLSIFTLYLAMPWVLKRIDTYIHNNIFYGDKKLTVQLTTSEYFRIAFACLFTVVGVAIVIGVFTVVLGSIDDLAQQPQLLGGIIVLFNFLMITVVAGMYQAMIRNHIFNNAQFEQVARFESNLATVDYVVLVFTNALAIVCSLGLALPWAKVRKAKMLAAATSVCVYPSAEHVINVQLESQSSFAEEAANVFDIDISLT</sequence>
<evidence type="ECO:0000313" key="2">
    <source>
        <dbReference type="EMBL" id="NOU50022.1"/>
    </source>
</evidence>
<evidence type="ECO:0000313" key="3">
    <source>
        <dbReference type="Proteomes" id="UP000586305"/>
    </source>
</evidence>
<dbReference type="InterPro" id="IPR010295">
    <property type="entry name" value="DUF898"/>
</dbReference>
<keyword evidence="3" id="KW-1185">Reference proteome</keyword>
<reference evidence="2 3" key="1">
    <citation type="submission" date="2020-04" db="EMBL/GenBank/DDBJ databases">
        <title>Pseudoalteromonas caenipelagi sp. nov., isolated from a tidal flat.</title>
        <authorList>
            <person name="Park S."/>
            <person name="Yoon J.-H."/>
        </authorList>
    </citation>
    <scope>NUCLEOTIDE SEQUENCE [LARGE SCALE GENOMIC DNA]</scope>
    <source>
        <strain evidence="2 3">JBTF-M23</strain>
    </source>
</reference>
<dbReference type="EMBL" id="JABBPG010000002">
    <property type="protein sequence ID" value="NOU50022.1"/>
    <property type="molecule type" value="Genomic_DNA"/>
</dbReference>
<feature type="transmembrane region" description="Helical" evidence="1">
    <location>
        <begin position="197"/>
        <end position="222"/>
    </location>
</feature>
<accession>A0A849V9J5</accession>
<protein>
    <submittedName>
        <fullName evidence="2">DUF898 domain-containing protein</fullName>
    </submittedName>
</protein>
<comment type="caution">
    <text evidence="2">The sequence shown here is derived from an EMBL/GenBank/DDBJ whole genome shotgun (WGS) entry which is preliminary data.</text>
</comment>
<keyword evidence="1" id="KW-0812">Transmembrane</keyword>
<proteinExistence type="predicted"/>
<feature type="transmembrane region" description="Helical" evidence="1">
    <location>
        <begin position="31"/>
        <end position="52"/>
    </location>
</feature>
<organism evidence="2 3">
    <name type="scientific">Pseudoalteromonas caenipelagi</name>
    <dbReference type="NCBI Taxonomy" id="2726988"/>
    <lineage>
        <taxon>Bacteria</taxon>
        <taxon>Pseudomonadati</taxon>
        <taxon>Pseudomonadota</taxon>
        <taxon>Gammaproteobacteria</taxon>
        <taxon>Alteromonadales</taxon>
        <taxon>Pseudoalteromonadaceae</taxon>
        <taxon>Pseudoalteromonas</taxon>
    </lineage>
</organism>
<dbReference type="AlphaFoldDB" id="A0A849V9J5"/>